<keyword evidence="4" id="KW-1185">Reference proteome</keyword>
<dbReference type="OrthoDB" id="6335872at2759"/>
<evidence type="ECO:0000313" key="3">
    <source>
        <dbReference type="EMBL" id="CAH1132619.1"/>
    </source>
</evidence>
<dbReference type="Pfam" id="PF07707">
    <property type="entry name" value="BACK"/>
    <property type="match status" value="1"/>
</dbReference>
<dbReference type="PANTHER" id="PTHR45774:SF4">
    <property type="entry name" value="AXUNDEAD, ISOFORM F"/>
    <property type="match status" value="1"/>
</dbReference>
<dbReference type="InterPro" id="IPR011705">
    <property type="entry name" value="BACK"/>
</dbReference>
<dbReference type="Proteomes" id="UP001152799">
    <property type="component" value="Chromosome 6"/>
</dbReference>
<feature type="domain" description="BACK" evidence="2">
    <location>
        <begin position="146"/>
        <end position="202"/>
    </location>
</feature>
<name>A0A9P0DNK3_9CUCU</name>
<sequence length="314" mass="36385">MVQVTNRPEDEQQPMLPGNSCQDLPNDLKSTQTISITDEAYRVVASAMMADPLNPTNDVIALSLLETALMNRNVPLAKHYISSLQRQIKQDNALKILVTISRWLYMPEADQQFNFEPSAPPLVDNADERNDNWMKEPLQRLRDDILLEIDKQGDYFLKQKEIEDLHYQDLLGITTRDTLQLSNEMIAYCAIMRWAVKECQRKALSFEDVNIKAVLKELIYAPRYGLMSKREFRTRTVESHRGPDRIGLPGEMNERILAYITQRDKKKKDKNGEELPYKMSRERTKNKPNKSQNSQPMKEKVIINCLTCFSAVFD</sequence>
<evidence type="ECO:0000313" key="4">
    <source>
        <dbReference type="Proteomes" id="UP001152799"/>
    </source>
</evidence>
<protein>
    <recommendedName>
        <fullName evidence="2">BACK domain-containing protein</fullName>
    </recommendedName>
</protein>
<dbReference type="GO" id="GO:0022008">
    <property type="term" value="P:neurogenesis"/>
    <property type="evidence" value="ECO:0007669"/>
    <property type="project" value="TreeGrafter"/>
</dbReference>
<feature type="region of interest" description="Disordered" evidence="1">
    <location>
        <begin position="263"/>
        <end position="296"/>
    </location>
</feature>
<dbReference type="Gene3D" id="1.25.40.420">
    <property type="match status" value="1"/>
</dbReference>
<accession>A0A9P0DNK3</accession>
<evidence type="ECO:0000259" key="2">
    <source>
        <dbReference type="Pfam" id="PF07707"/>
    </source>
</evidence>
<reference evidence="3" key="1">
    <citation type="submission" date="2022-01" db="EMBL/GenBank/DDBJ databases">
        <authorList>
            <person name="King R."/>
        </authorList>
    </citation>
    <scope>NUCLEOTIDE SEQUENCE</scope>
</reference>
<dbReference type="PANTHER" id="PTHR45774">
    <property type="entry name" value="BTB/POZ DOMAIN-CONTAINING"/>
    <property type="match status" value="1"/>
</dbReference>
<feature type="compositionally biased region" description="Basic and acidic residues" evidence="1">
    <location>
        <begin position="270"/>
        <end position="285"/>
    </location>
</feature>
<dbReference type="GO" id="GO:0005829">
    <property type="term" value="C:cytosol"/>
    <property type="evidence" value="ECO:0007669"/>
    <property type="project" value="TreeGrafter"/>
</dbReference>
<dbReference type="AlphaFoldDB" id="A0A9P0DNK3"/>
<dbReference type="EMBL" id="OU892282">
    <property type="protein sequence ID" value="CAH1132619.1"/>
    <property type="molecule type" value="Genomic_DNA"/>
</dbReference>
<gene>
    <name evidence="3" type="ORF">CEUTPL_LOCUS11118</name>
</gene>
<feature type="region of interest" description="Disordered" evidence="1">
    <location>
        <begin position="1"/>
        <end position="27"/>
    </location>
</feature>
<proteinExistence type="predicted"/>
<organism evidence="3 4">
    <name type="scientific">Ceutorhynchus assimilis</name>
    <name type="common">cabbage seed weevil</name>
    <dbReference type="NCBI Taxonomy" id="467358"/>
    <lineage>
        <taxon>Eukaryota</taxon>
        <taxon>Metazoa</taxon>
        <taxon>Ecdysozoa</taxon>
        <taxon>Arthropoda</taxon>
        <taxon>Hexapoda</taxon>
        <taxon>Insecta</taxon>
        <taxon>Pterygota</taxon>
        <taxon>Neoptera</taxon>
        <taxon>Endopterygota</taxon>
        <taxon>Coleoptera</taxon>
        <taxon>Polyphaga</taxon>
        <taxon>Cucujiformia</taxon>
        <taxon>Curculionidae</taxon>
        <taxon>Ceutorhynchinae</taxon>
        <taxon>Ceutorhynchus</taxon>
    </lineage>
</organism>
<evidence type="ECO:0000256" key="1">
    <source>
        <dbReference type="SAM" id="MobiDB-lite"/>
    </source>
</evidence>